<evidence type="ECO:0000313" key="17">
    <source>
        <dbReference type="Proteomes" id="UP000008810"/>
    </source>
</evidence>
<keyword evidence="9" id="KW-0804">Transcription</keyword>
<dbReference type="Gene3D" id="3.30.40.10">
    <property type="entry name" value="Zinc/RING finger domain, C3HC4 (zinc finger)"/>
    <property type="match status" value="2"/>
</dbReference>
<dbReference type="InterPro" id="IPR019786">
    <property type="entry name" value="Zinc_finger_PHD-type_CS"/>
</dbReference>
<dbReference type="InterPro" id="IPR011011">
    <property type="entry name" value="Znf_FYVE_PHD"/>
</dbReference>
<dbReference type="InterPro" id="IPR018501">
    <property type="entry name" value="DDT_dom"/>
</dbReference>
<reference evidence="15 16" key="1">
    <citation type="journal article" date="2010" name="Nature">
        <title>Genome sequencing and analysis of the model grass Brachypodium distachyon.</title>
        <authorList>
            <consortium name="International Brachypodium Initiative"/>
        </authorList>
    </citation>
    <scope>NUCLEOTIDE SEQUENCE [LARGE SCALE GENOMIC DNA]</scope>
    <source>
        <strain evidence="15 16">Bd21</strain>
    </source>
</reference>
<dbReference type="STRING" id="15368.A0A0Q3F6I7"/>
<dbReference type="InterPro" id="IPR013083">
    <property type="entry name" value="Znf_RING/FYVE/PHD"/>
</dbReference>
<sequence>MDRPPHLDIDLNEEPSPPPSPPPPPVPLLPPPREVPPPIFALPPTPPPPPPPPLPLWPVPAAIAQEQLRFMHEREARELAVMYHQAELARAAAGRAIAVPPFPHPGPGEAGWGNPPGPCAVCGKPETPWETIICDACDRAFHQSCVRVWGPPVGTQPLPPPPPATPGVRRPAVTMNEDWMCPQCERNGKRSERWKLGPVRLDINAAPPPWTEDAAPTHWTEGPVLTRGIDPDGAHLTELPHFEGLHLKNTTLYDANQFMPAFGFSMRQPLASTDRDFVADGNVAQSSNHIRRRRRDFPQASTFPMFAEKHEFGSANIFMDPSVFTKATEPSPSEDRNAPMAPKFLLESNNRRLNHCTVGLPVQYQDFFITSLGEIDKRASYHNQHQIWPVGFTSYWHDRVTGSLFECEVQDGGSFGPLFKVRRLPCSVFPLPEASTILSQNGARKADTSETKESSSFIGDAAYYMDDNISSLLSDPSETNQYYLSFLANDMVGKRTSLNCNDGHSSNMTAPILPSHSDNVSLAPSKEANIHDRIGDFTFEGTSSSSVWRMISCAMMEACEKMYKEHGHLMFLCSHSSENHSLNKGSGCQNFDGPCAPLTRFCSSNGPTIPRLIEKKNDVESSCTLLKEWLYQDRIGLDLDFVQEILESLPGSLACLNYQFLCDRAKSVSCVTVASGSLVAVHKDGQSNGDTMSYGRHGSAVTGLQDHVQPSGSSIRELPPGHLISCKLSPELAGDVFQIWEFLGRFAEIIGLKEVPSYEQLEDELIDPWPICANQNELLSNAETGLTNNEEIVSVFIPVETSSMKEADQDKLAAQTLGRYSGVVLPGVHLTLFKVLFGELLSKVAIFVDPNIDPKESKPRRGRKRDTESLNSAKELNFDMLTANKLTWPELARRYLLAVSSISGCMDLSDISSREGVKLFRCLQGDGGILCGALPGVAGMEKDASLLVEAESLICNSSSNEGNKVFMMDYKDTDMIDSAEVPVADNKKLPDWAEPLEPVRKLPTNVGTRIRKCVYEALERKPPEWARKILEQSISKEVYKGNASGPTKKAVLSVLAQACRVIVPQNPENSRKEKKSISISDAILRKCRIALRRAISSDESKFFGNLLGTTLMNSNENEDEGILGFPGMVSRPLDFRTIDIRLAVGAYCGSWETFHEDVQEVIRNLHTAFGDRPDVLDMVVSLSQGFESLYKTEVLDIVQKFDFYLSNGNAGSEIHDELHDILSAATNLPKAPWEDGVCKVCGIDRDDDSVLLCDKCDSEYHTYCLNPPLARIPQGNWYCPSCMSGQKKSHLDQGVKDLKRQQKKHVGEEFHAFHEVLSKLAAAMEEKEYWELSIYERIDLLKFLCDEMLNTALIREHLDQCPDKLSDLQQKFRALNFELKDLKHKEEIRTSYARQSRISKIEQHLSNSSGLVQNKQNDVPTVSGHLEEAEVNLNRPAEGAPPGQLNVDKPCSSGNDMSTIEEYKSLGHSGQPSETVSDWIEGGTIDERSQSCEKRLLDGTISTCENLNLRGTPIAERAPVAPPLIPGGELPDENASTSFQDNLKTSSARSLERDADNDEMDSLSDDVSKLQDSVSIVESQLNMASLRRDCLGKDSLGRLYWVLGRPGKRPLLIADGSMLIRKERNISMVNNYDASLFHKGWNSASIFIYESDEEIRYLVDWLKDYDPRDKELKDAILQWQRHHNHQGGYLRDPPVSILSKNEQLMDLPSTKAAVVLEQKYGLQLDQDTSNLSRRRGRKTNIGSEERTYRCDCLEPVWPSRHHCLTCHETYFTSSEYEGHNSGKCNRNSHSPSESKENDELKVKSAKSDIKEKDSLDRSSAIESSSSRKLNSCPYDFEEICRKFVTNDSNKEIVKDIGLIGSNGVPSFVPSPAFFLEPAIILNKDKKDVPDDWTSSLEECQSMSAQQLGQEESKSGQNCPDNTCDENVPKSRKPTPDSTCEASSSVTHKPTSLLAVNGGLVPESSLRPVVGKNSHILKQQKINLLDIDAALPEEALRASKSQQIKRRSWRTFVKDAESICEMVLATSLLESMIRTEFLKNDWWYWSSFTVAMKTSTVSSLALRIYTLDDCIIYAKDPNVEPADNTKVINRGKRRKEPEPSAS</sequence>
<protein>
    <recommendedName>
        <fullName evidence="18">Methyl-CpG-binding domain-containing protein 9</fullName>
    </recommendedName>
</protein>
<organism evidence="15">
    <name type="scientific">Brachypodium distachyon</name>
    <name type="common">Purple false brome</name>
    <name type="synonym">Trachynia distachya</name>
    <dbReference type="NCBI Taxonomy" id="15368"/>
    <lineage>
        <taxon>Eukaryota</taxon>
        <taxon>Viridiplantae</taxon>
        <taxon>Streptophyta</taxon>
        <taxon>Embryophyta</taxon>
        <taxon>Tracheophyta</taxon>
        <taxon>Spermatophyta</taxon>
        <taxon>Magnoliopsida</taxon>
        <taxon>Liliopsida</taxon>
        <taxon>Poales</taxon>
        <taxon>Poaceae</taxon>
        <taxon>BOP clade</taxon>
        <taxon>Pooideae</taxon>
        <taxon>Stipodae</taxon>
        <taxon>Brachypodieae</taxon>
        <taxon>Brachypodium</taxon>
    </lineage>
</organism>
<keyword evidence="2" id="KW-0808">Transferase</keyword>
<dbReference type="PROSITE" id="PS01359">
    <property type="entry name" value="ZF_PHD_1"/>
    <property type="match status" value="2"/>
</dbReference>
<comment type="subcellular location">
    <subcellularLocation>
        <location evidence="1">Nucleus</location>
    </subcellularLocation>
</comment>
<evidence type="ECO:0000256" key="7">
    <source>
        <dbReference type="ARBA" id="ARBA00023117"/>
    </source>
</evidence>
<dbReference type="GO" id="GO:0140993">
    <property type="term" value="F:histone modifying activity"/>
    <property type="evidence" value="ECO:0007669"/>
    <property type="project" value="UniProtKB-ARBA"/>
</dbReference>
<evidence type="ECO:0000256" key="4">
    <source>
        <dbReference type="ARBA" id="ARBA00022771"/>
    </source>
</evidence>
<dbReference type="PROSITE" id="PS51542">
    <property type="entry name" value="FYRN"/>
    <property type="match status" value="1"/>
</dbReference>
<dbReference type="EMBL" id="CM000882">
    <property type="protein sequence ID" value="KQJ93788.1"/>
    <property type="molecule type" value="Genomic_DNA"/>
</dbReference>
<feature type="compositionally biased region" description="Basic and acidic residues" evidence="12">
    <location>
        <begin position="1792"/>
        <end position="1816"/>
    </location>
</feature>
<evidence type="ECO:0000256" key="12">
    <source>
        <dbReference type="SAM" id="MobiDB-lite"/>
    </source>
</evidence>
<evidence type="ECO:0000259" key="13">
    <source>
        <dbReference type="PROSITE" id="PS50016"/>
    </source>
</evidence>
<dbReference type="SUPFAM" id="SSF47370">
    <property type="entry name" value="Bromodomain"/>
    <property type="match status" value="1"/>
</dbReference>
<dbReference type="InterPro" id="IPR001965">
    <property type="entry name" value="Znf_PHD"/>
</dbReference>
<dbReference type="PROSITE" id="PS50016">
    <property type="entry name" value="ZF_PHD_2"/>
    <property type="match status" value="2"/>
</dbReference>
<evidence type="ECO:0000256" key="3">
    <source>
        <dbReference type="ARBA" id="ARBA00022723"/>
    </source>
</evidence>
<feature type="domain" description="PHD-type" evidence="13">
    <location>
        <begin position="1235"/>
        <end position="1285"/>
    </location>
</feature>
<dbReference type="PANTHER" id="PTHR47162">
    <property type="entry name" value="OS02G0192300 PROTEIN"/>
    <property type="match status" value="1"/>
</dbReference>
<evidence type="ECO:0000256" key="10">
    <source>
        <dbReference type="ARBA" id="ARBA00023242"/>
    </source>
</evidence>
<dbReference type="PROSITE" id="PS50827">
    <property type="entry name" value="DDT"/>
    <property type="match status" value="1"/>
</dbReference>
<keyword evidence="10" id="KW-0539">Nucleus</keyword>
<keyword evidence="8" id="KW-0238">DNA-binding</keyword>
<dbReference type="GO" id="GO:0000785">
    <property type="term" value="C:chromatin"/>
    <property type="evidence" value="ECO:0007669"/>
    <property type="project" value="UniProtKB-ARBA"/>
</dbReference>
<gene>
    <name evidence="16" type="primary">LOC100841541</name>
    <name evidence="15" type="ORF">BRADI_3g06717v3</name>
</gene>
<keyword evidence="6" id="KW-0805">Transcription regulation</keyword>
<dbReference type="PROSITE" id="PS51543">
    <property type="entry name" value="FYRC"/>
    <property type="match status" value="1"/>
</dbReference>
<dbReference type="InterPro" id="IPR028941">
    <property type="entry name" value="WHIM2_dom"/>
</dbReference>
<feature type="compositionally biased region" description="Polar residues" evidence="12">
    <location>
        <begin position="1782"/>
        <end position="1791"/>
    </location>
</feature>
<dbReference type="Gene3D" id="1.20.920.10">
    <property type="entry name" value="Bromodomain-like"/>
    <property type="match status" value="1"/>
</dbReference>
<proteinExistence type="predicted"/>
<feature type="compositionally biased region" description="Polar residues" evidence="12">
    <location>
        <begin position="1900"/>
        <end position="1920"/>
    </location>
</feature>
<feature type="region of interest" description="Disordered" evidence="12">
    <location>
        <begin position="1775"/>
        <end position="1820"/>
    </location>
</feature>
<feature type="compositionally biased region" description="Polar residues" evidence="12">
    <location>
        <begin position="1534"/>
        <end position="1549"/>
    </location>
</feature>
<keyword evidence="3" id="KW-0479">Metal-binding</keyword>
<dbReference type="OrthoDB" id="692644at2759"/>
<dbReference type="InterPro" id="IPR019787">
    <property type="entry name" value="Znf_PHD-finger"/>
</dbReference>
<keyword evidence="17" id="KW-1185">Reference proteome</keyword>
<dbReference type="KEGG" id="bdi:100841541"/>
<dbReference type="Gramene" id="KQJ93788">
    <property type="protein sequence ID" value="KQJ93788"/>
    <property type="gene ID" value="BRADI_3g06717v3"/>
</dbReference>
<dbReference type="RefSeq" id="XP_003571114.3">
    <property type="nucleotide sequence ID" value="XM_003571066.4"/>
</dbReference>
<feature type="compositionally biased region" description="Pro residues" evidence="12">
    <location>
        <begin position="15"/>
        <end position="53"/>
    </location>
</feature>
<keyword evidence="5" id="KW-0862">Zinc</keyword>
<feature type="compositionally biased region" description="Acidic residues" evidence="12">
    <location>
        <begin position="1555"/>
        <end position="1564"/>
    </location>
</feature>
<dbReference type="EnsemblPlants" id="KQJ93788">
    <property type="protein sequence ID" value="KQJ93788"/>
    <property type="gene ID" value="BRADI_3g06717v3"/>
</dbReference>
<dbReference type="GO" id="GO:0008270">
    <property type="term" value="F:zinc ion binding"/>
    <property type="evidence" value="ECO:0007669"/>
    <property type="project" value="UniProtKB-KW"/>
</dbReference>
<dbReference type="CDD" id="cd15519">
    <property type="entry name" value="PHD1_Lid2p_like"/>
    <property type="match status" value="1"/>
</dbReference>
<evidence type="ECO:0000256" key="5">
    <source>
        <dbReference type="ARBA" id="ARBA00022833"/>
    </source>
</evidence>
<evidence type="ECO:0000256" key="6">
    <source>
        <dbReference type="ARBA" id="ARBA00023015"/>
    </source>
</evidence>
<feature type="domain" description="DDT" evidence="14">
    <location>
        <begin position="730"/>
        <end position="792"/>
    </location>
</feature>
<dbReference type="InterPro" id="IPR003888">
    <property type="entry name" value="FYrich_N"/>
</dbReference>
<reference evidence="16" key="3">
    <citation type="submission" date="2018-08" db="UniProtKB">
        <authorList>
            <consortium name="EnsemblPlants"/>
        </authorList>
    </citation>
    <scope>IDENTIFICATION</scope>
    <source>
        <strain evidence="16">cv. Bd21</strain>
    </source>
</reference>
<dbReference type="Pfam" id="PF15612">
    <property type="entry name" value="WHIM1"/>
    <property type="match status" value="1"/>
</dbReference>
<feature type="region of interest" description="Disordered" evidence="12">
    <location>
        <begin position="1900"/>
        <end position="1944"/>
    </location>
</feature>
<feature type="region of interest" description="Disordered" evidence="12">
    <location>
        <begin position="1518"/>
        <end position="1566"/>
    </location>
</feature>
<dbReference type="Pfam" id="PF05964">
    <property type="entry name" value="FYRN"/>
    <property type="match status" value="1"/>
</dbReference>
<evidence type="ECO:0000313" key="15">
    <source>
        <dbReference type="EMBL" id="KQJ93788.1"/>
    </source>
</evidence>
<dbReference type="Pfam" id="PF15613">
    <property type="entry name" value="WSD"/>
    <property type="match status" value="1"/>
</dbReference>
<dbReference type="SMART" id="SM00184">
    <property type="entry name" value="RING"/>
    <property type="match status" value="2"/>
</dbReference>
<dbReference type="InterPro" id="IPR003889">
    <property type="entry name" value="FYrich_C"/>
</dbReference>
<dbReference type="ExpressionAtlas" id="A0A0Q3F6I7">
    <property type="expression patterns" value="baseline and differential"/>
</dbReference>
<evidence type="ECO:0000256" key="9">
    <source>
        <dbReference type="ARBA" id="ARBA00023163"/>
    </source>
</evidence>
<keyword evidence="7" id="KW-0103">Bromodomain</keyword>
<dbReference type="PANTHER" id="PTHR47162:SF10">
    <property type="entry name" value="METHYL-CPG-BINDING DOMAIN-CONTAINING PROTEIN 9 ISOFORM X1"/>
    <property type="match status" value="1"/>
</dbReference>
<feature type="domain" description="PHD-type" evidence="13">
    <location>
        <begin position="116"/>
        <end position="187"/>
    </location>
</feature>
<dbReference type="InterPro" id="IPR036427">
    <property type="entry name" value="Bromodomain-like_sf"/>
</dbReference>
<evidence type="ECO:0000313" key="16">
    <source>
        <dbReference type="EnsemblPlants" id="KQJ93788"/>
    </source>
</evidence>
<accession>A0A0Q3F6I7</accession>
<dbReference type="InterPro" id="IPR028942">
    <property type="entry name" value="WHIM1_dom"/>
</dbReference>
<evidence type="ECO:0000256" key="1">
    <source>
        <dbReference type="ARBA" id="ARBA00004123"/>
    </source>
</evidence>
<name>A0A0Q3F6I7_BRADI</name>
<reference evidence="15" key="2">
    <citation type="submission" date="2017-06" db="EMBL/GenBank/DDBJ databases">
        <title>WGS assembly of Brachypodium distachyon.</title>
        <authorList>
            <consortium name="The International Brachypodium Initiative"/>
            <person name="Lucas S."/>
            <person name="Harmon-Smith M."/>
            <person name="Lail K."/>
            <person name="Tice H."/>
            <person name="Grimwood J."/>
            <person name="Bruce D."/>
            <person name="Barry K."/>
            <person name="Shu S."/>
            <person name="Lindquist E."/>
            <person name="Wang M."/>
            <person name="Pitluck S."/>
            <person name="Vogel J.P."/>
            <person name="Garvin D.F."/>
            <person name="Mockler T.C."/>
            <person name="Schmutz J."/>
            <person name="Rokhsar D."/>
            <person name="Bevan M.W."/>
        </authorList>
    </citation>
    <scope>NUCLEOTIDE SEQUENCE</scope>
    <source>
        <strain evidence="15">Bd21</strain>
    </source>
</reference>
<feature type="region of interest" description="Disordered" evidence="12">
    <location>
        <begin position="2081"/>
        <end position="2101"/>
    </location>
</feature>
<evidence type="ECO:0008006" key="18">
    <source>
        <dbReference type="Google" id="ProtNLM"/>
    </source>
</evidence>
<dbReference type="Pfam" id="PF00628">
    <property type="entry name" value="PHD"/>
    <property type="match status" value="2"/>
</dbReference>
<dbReference type="Proteomes" id="UP000008810">
    <property type="component" value="Chromosome 3"/>
</dbReference>
<evidence type="ECO:0000256" key="2">
    <source>
        <dbReference type="ARBA" id="ARBA00022679"/>
    </source>
</evidence>
<feature type="compositionally biased region" description="Polar residues" evidence="12">
    <location>
        <begin position="1935"/>
        <end position="1944"/>
    </location>
</feature>
<dbReference type="GeneID" id="100841541"/>
<dbReference type="InterPro" id="IPR001841">
    <property type="entry name" value="Znf_RING"/>
</dbReference>
<evidence type="ECO:0000256" key="8">
    <source>
        <dbReference type="ARBA" id="ARBA00023125"/>
    </source>
</evidence>
<dbReference type="SMART" id="SM00249">
    <property type="entry name" value="PHD"/>
    <property type="match status" value="2"/>
</dbReference>
<dbReference type="GO" id="GO:0005654">
    <property type="term" value="C:nucleoplasm"/>
    <property type="evidence" value="ECO:0007669"/>
    <property type="project" value="UniProtKB-ARBA"/>
</dbReference>
<dbReference type="GO" id="GO:0003677">
    <property type="term" value="F:DNA binding"/>
    <property type="evidence" value="ECO:0007669"/>
    <property type="project" value="UniProtKB-KW"/>
</dbReference>
<evidence type="ECO:0000259" key="14">
    <source>
        <dbReference type="PROSITE" id="PS50827"/>
    </source>
</evidence>
<dbReference type="GO" id="GO:0016740">
    <property type="term" value="F:transferase activity"/>
    <property type="evidence" value="ECO:0007669"/>
    <property type="project" value="UniProtKB-KW"/>
</dbReference>
<dbReference type="SUPFAM" id="SSF57903">
    <property type="entry name" value="FYVE/PHD zinc finger"/>
    <property type="match status" value="2"/>
</dbReference>
<dbReference type="Gene3D" id="3.30.160.360">
    <property type="match status" value="1"/>
</dbReference>
<feature type="region of interest" description="Disordered" evidence="12">
    <location>
        <begin position="1"/>
        <end position="53"/>
    </location>
</feature>
<evidence type="ECO:0000256" key="11">
    <source>
        <dbReference type="PROSITE-ProRule" id="PRU00146"/>
    </source>
</evidence>
<keyword evidence="4 11" id="KW-0863">Zinc-finger</keyword>